<name>A0ABS9KDE6_9BACT</name>
<dbReference type="RefSeq" id="WP_237853857.1">
    <property type="nucleotide sequence ID" value="NZ_JAKLWS010000010.1"/>
</dbReference>
<dbReference type="Pfam" id="PF04073">
    <property type="entry name" value="tRNA_edit"/>
    <property type="match status" value="1"/>
</dbReference>
<comment type="caution">
    <text evidence="2">The sequence shown here is derived from an EMBL/GenBank/DDBJ whole genome shotgun (WGS) entry which is preliminary data.</text>
</comment>
<dbReference type="Proteomes" id="UP001165366">
    <property type="component" value="Unassembled WGS sequence"/>
</dbReference>
<reference evidence="2" key="1">
    <citation type="submission" date="2022-01" db="EMBL/GenBank/DDBJ databases">
        <authorList>
            <person name="Wang Y."/>
        </authorList>
    </citation>
    <scope>NUCLEOTIDE SEQUENCE</scope>
    <source>
        <strain evidence="2">WB101</strain>
    </source>
</reference>
<evidence type="ECO:0000313" key="3">
    <source>
        <dbReference type="Proteomes" id="UP001165366"/>
    </source>
</evidence>
<accession>A0ABS9KDE6</accession>
<dbReference type="CDD" id="cd04332">
    <property type="entry name" value="YbaK_like"/>
    <property type="match status" value="1"/>
</dbReference>
<keyword evidence="3" id="KW-1185">Reference proteome</keyword>
<dbReference type="PANTHER" id="PTHR30411:SF9">
    <property type="entry name" value="MULTIFUNCTIONAL SER_THR-TRNA DEACYLASE PROXP-Y"/>
    <property type="match status" value="1"/>
</dbReference>
<dbReference type="InterPro" id="IPR007214">
    <property type="entry name" value="YbaK/aa-tRNA-synth-assoc-dom"/>
</dbReference>
<feature type="domain" description="YbaK/aminoacyl-tRNA synthetase-associated" evidence="1">
    <location>
        <begin position="22"/>
        <end position="143"/>
    </location>
</feature>
<organism evidence="2 3">
    <name type="scientific">Rhodohalobacter sulfatireducens</name>
    <dbReference type="NCBI Taxonomy" id="2911366"/>
    <lineage>
        <taxon>Bacteria</taxon>
        <taxon>Pseudomonadati</taxon>
        <taxon>Balneolota</taxon>
        <taxon>Balneolia</taxon>
        <taxon>Balneolales</taxon>
        <taxon>Balneolaceae</taxon>
        <taxon>Rhodohalobacter</taxon>
    </lineage>
</organism>
<evidence type="ECO:0000259" key="1">
    <source>
        <dbReference type="Pfam" id="PF04073"/>
    </source>
</evidence>
<gene>
    <name evidence="2" type="ORF">L6773_09840</name>
</gene>
<dbReference type="SUPFAM" id="SSF55826">
    <property type="entry name" value="YbaK/ProRS associated domain"/>
    <property type="match status" value="1"/>
</dbReference>
<sequence>MALEKLTSYLDEKGIKYVVVRHSKAFTAQEVAASAHIPGKEMVKTVMVKVDDDIKMFVLPSTHDVDFEAIKDTFDAENVELASESEFEDMFPDCEIGAMPPFGNLFDMDTYVAEVLTEDEKIAFNAGTHKEVVKMNYKDFEDLVNPEIVPIAVRAMS</sequence>
<dbReference type="InterPro" id="IPR036754">
    <property type="entry name" value="YbaK/aa-tRNA-synt-asso_dom_sf"/>
</dbReference>
<dbReference type="Gene3D" id="3.90.960.10">
    <property type="entry name" value="YbaK/aminoacyl-tRNA synthetase-associated domain"/>
    <property type="match status" value="1"/>
</dbReference>
<dbReference type="PANTHER" id="PTHR30411">
    <property type="entry name" value="CYTOPLASMIC PROTEIN"/>
    <property type="match status" value="1"/>
</dbReference>
<proteinExistence type="predicted"/>
<dbReference type="EMBL" id="JAKLWS010000010">
    <property type="protein sequence ID" value="MCG2588868.1"/>
    <property type="molecule type" value="Genomic_DNA"/>
</dbReference>
<protein>
    <submittedName>
        <fullName evidence="2">YbaK/EbsC family protein</fullName>
    </submittedName>
</protein>
<evidence type="ECO:0000313" key="2">
    <source>
        <dbReference type="EMBL" id="MCG2588868.1"/>
    </source>
</evidence>
<reference evidence="2" key="2">
    <citation type="submission" date="2024-05" db="EMBL/GenBank/DDBJ databases">
        <title>Rhodohalobacter halophilus gen. nov., sp. nov., a moderately halophilic member of the family Balneolaceae.</title>
        <authorList>
            <person name="Xia J."/>
        </authorList>
    </citation>
    <scope>NUCLEOTIDE SEQUENCE</scope>
    <source>
        <strain evidence="2">WB101</strain>
    </source>
</reference>